<accession>A0A0F9BF90</accession>
<dbReference type="EMBL" id="LAZR01038045">
    <property type="protein sequence ID" value="KKL20574.1"/>
    <property type="molecule type" value="Genomic_DNA"/>
</dbReference>
<feature type="non-terminal residue" evidence="1">
    <location>
        <position position="113"/>
    </location>
</feature>
<evidence type="ECO:0000313" key="1">
    <source>
        <dbReference type="EMBL" id="KKL20574.1"/>
    </source>
</evidence>
<organism evidence="1">
    <name type="scientific">marine sediment metagenome</name>
    <dbReference type="NCBI Taxonomy" id="412755"/>
    <lineage>
        <taxon>unclassified sequences</taxon>
        <taxon>metagenomes</taxon>
        <taxon>ecological metagenomes</taxon>
    </lineage>
</organism>
<reference evidence="1" key="1">
    <citation type="journal article" date="2015" name="Nature">
        <title>Complex archaea that bridge the gap between prokaryotes and eukaryotes.</title>
        <authorList>
            <person name="Spang A."/>
            <person name="Saw J.H."/>
            <person name="Jorgensen S.L."/>
            <person name="Zaremba-Niedzwiedzka K."/>
            <person name="Martijn J."/>
            <person name="Lind A.E."/>
            <person name="van Eijk R."/>
            <person name="Schleper C."/>
            <person name="Guy L."/>
            <person name="Ettema T.J."/>
        </authorList>
    </citation>
    <scope>NUCLEOTIDE SEQUENCE</scope>
</reference>
<dbReference type="AlphaFoldDB" id="A0A0F9BF90"/>
<sequence length="113" mass="13055">MTRAIDSPEPGFFRLKLTRGGPWMPAILYRPCPIEFEPETFQGVDRRYRLVAEIDGKLVDVHRVWTSGERITIAEYLYLTANHAWARQYAPHLPEANPRQSIDFLTLAPPEFA</sequence>
<protein>
    <submittedName>
        <fullName evidence="1">Uncharacterized protein</fullName>
    </submittedName>
</protein>
<name>A0A0F9BF90_9ZZZZ</name>
<comment type="caution">
    <text evidence="1">The sequence shown here is derived from an EMBL/GenBank/DDBJ whole genome shotgun (WGS) entry which is preliminary data.</text>
</comment>
<proteinExistence type="predicted"/>
<gene>
    <name evidence="1" type="ORF">LCGC14_2454060</name>
</gene>